<feature type="non-terminal residue" evidence="10">
    <location>
        <position position="214"/>
    </location>
</feature>
<protein>
    <submittedName>
        <fullName evidence="10">MFS transporter</fullName>
    </submittedName>
</protein>
<keyword evidence="2" id="KW-0813">Transport</keyword>
<evidence type="ECO:0000256" key="1">
    <source>
        <dbReference type="ARBA" id="ARBA00004429"/>
    </source>
</evidence>
<dbReference type="SUPFAM" id="SSF103473">
    <property type="entry name" value="MFS general substrate transporter"/>
    <property type="match status" value="1"/>
</dbReference>
<organism evidence="10 11">
    <name type="scientific">Marinibaculum pumilum</name>
    <dbReference type="NCBI Taxonomy" id="1766165"/>
    <lineage>
        <taxon>Bacteria</taxon>
        <taxon>Pseudomonadati</taxon>
        <taxon>Pseudomonadota</taxon>
        <taxon>Alphaproteobacteria</taxon>
        <taxon>Rhodospirillales</taxon>
        <taxon>Rhodospirillaceae</taxon>
        <taxon>Marinibaculum</taxon>
    </lineage>
</organism>
<keyword evidence="6 8" id="KW-1133">Transmembrane helix</keyword>
<feature type="transmembrane region" description="Helical" evidence="8">
    <location>
        <begin position="55"/>
        <end position="75"/>
    </location>
</feature>
<gene>
    <name evidence="10" type="ORF">ACFOGJ_15895</name>
</gene>
<evidence type="ECO:0000256" key="4">
    <source>
        <dbReference type="ARBA" id="ARBA00022519"/>
    </source>
</evidence>
<dbReference type="Proteomes" id="UP001595528">
    <property type="component" value="Unassembled WGS sequence"/>
</dbReference>
<feature type="domain" description="Major facilitator superfamily associated" evidence="9">
    <location>
        <begin position="24"/>
        <end position="194"/>
    </location>
</feature>
<evidence type="ECO:0000256" key="8">
    <source>
        <dbReference type="SAM" id="Phobius"/>
    </source>
</evidence>
<name>A0ABV7L292_9PROT</name>
<evidence type="ECO:0000256" key="3">
    <source>
        <dbReference type="ARBA" id="ARBA00022475"/>
    </source>
</evidence>
<dbReference type="InterPro" id="IPR024989">
    <property type="entry name" value="MFS_assoc_dom"/>
</dbReference>
<dbReference type="PANTHER" id="PTHR23522:SF10">
    <property type="entry name" value="3-PHENYLPROPIONIC ACID TRANSPORTER-RELATED"/>
    <property type="match status" value="1"/>
</dbReference>
<dbReference type="InterPro" id="IPR036259">
    <property type="entry name" value="MFS_trans_sf"/>
</dbReference>
<feature type="transmembrane region" description="Helical" evidence="8">
    <location>
        <begin position="111"/>
        <end position="129"/>
    </location>
</feature>
<keyword evidence="11" id="KW-1185">Reference proteome</keyword>
<comment type="caution">
    <text evidence="10">The sequence shown here is derived from an EMBL/GenBank/DDBJ whole genome shotgun (WGS) entry which is preliminary data.</text>
</comment>
<evidence type="ECO:0000256" key="5">
    <source>
        <dbReference type="ARBA" id="ARBA00022692"/>
    </source>
</evidence>
<feature type="transmembrane region" description="Helical" evidence="8">
    <location>
        <begin position="149"/>
        <end position="167"/>
    </location>
</feature>
<comment type="subcellular location">
    <subcellularLocation>
        <location evidence="1">Cell inner membrane</location>
        <topology evidence="1">Multi-pass membrane protein</topology>
    </subcellularLocation>
</comment>
<evidence type="ECO:0000256" key="6">
    <source>
        <dbReference type="ARBA" id="ARBA00022989"/>
    </source>
</evidence>
<dbReference type="Pfam" id="PF12832">
    <property type="entry name" value="MFS_1_like"/>
    <property type="match status" value="1"/>
</dbReference>
<evidence type="ECO:0000313" key="11">
    <source>
        <dbReference type="Proteomes" id="UP001595528"/>
    </source>
</evidence>
<evidence type="ECO:0000256" key="7">
    <source>
        <dbReference type="ARBA" id="ARBA00023136"/>
    </source>
</evidence>
<reference evidence="11" key="1">
    <citation type="journal article" date="2019" name="Int. J. Syst. Evol. Microbiol.">
        <title>The Global Catalogue of Microorganisms (GCM) 10K type strain sequencing project: providing services to taxonomists for standard genome sequencing and annotation.</title>
        <authorList>
            <consortium name="The Broad Institute Genomics Platform"/>
            <consortium name="The Broad Institute Genome Sequencing Center for Infectious Disease"/>
            <person name="Wu L."/>
            <person name="Ma J."/>
        </authorList>
    </citation>
    <scope>NUCLEOTIDE SEQUENCE [LARGE SCALE GENOMIC DNA]</scope>
    <source>
        <strain evidence="11">KCTC 42964</strain>
    </source>
</reference>
<evidence type="ECO:0000313" key="10">
    <source>
        <dbReference type="EMBL" id="MFC3228727.1"/>
    </source>
</evidence>
<feature type="transmembrane region" description="Helical" evidence="8">
    <location>
        <begin position="173"/>
        <end position="192"/>
    </location>
</feature>
<proteinExistence type="predicted"/>
<feature type="transmembrane region" description="Helical" evidence="8">
    <location>
        <begin position="87"/>
        <end position="105"/>
    </location>
</feature>
<accession>A0ABV7L292</accession>
<sequence length="214" mass="22270">MSPNSSPPPAAMPPLGAPRGTALRLGAFYGAIFAFIGVQLPFWPVWLKAQGLDPAALSLVLSAPVWLRLAMPAVAPWVDRSGLRRQAIVAGMWLSVAALAAFALVTGFWPLLIVSVWLGLVFGPLVPLADNLTMLHVYAWNLDYGRIRLWGSVTFILANLGAGALLGDFPVDVILYLLLALAVIGGLIALALPAAPDAAARPQAAASAAGPAPP</sequence>
<dbReference type="PANTHER" id="PTHR23522">
    <property type="entry name" value="BLL5896 PROTEIN"/>
    <property type="match status" value="1"/>
</dbReference>
<dbReference type="EMBL" id="JBHRTR010000028">
    <property type="protein sequence ID" value="MFC3228727.1"/>
    <property type="molecule type" value="Genomic_DNA"/>
</dbReference>
<dbReference type="RefSeq" id="WP_379902123.1">
    <property type="nucleotide sequence ID" value="NZ_JBHRTR010000028.1"/>
</dbReference>
<keyword evidence="7 8" id="KW-0472">Membrane</keyword>
<dbReference type="Gene3D" id="1.20.1250.20">
    <property type="entry name" value="MFS general substrate transporter like domains"/>
    <property type="match status" value="1"/>
</dbReference>
<evidence type="ECO:0000259" key="9">
    <source>
        <dbReference type="Pfam" id="PF12832"/>
    </source>
</evidence>
<keyword evidence="3" id="KW-1003">Cell membrane</keyword>
<keyword evidence="5 8" id="KW-0812">Transmembrane</keyword>
<keyword evidence="4" id="KW-0997">Cell inner membrane</keyword>
<evidence type="ECO:0000256" key="2">
    <source>
        <dbReference type="ARBA" id="ARBA00022448"/>
    </source>
</evidence>
<feature type="transmembrane region" description="Helical" evidence="8">
    <location>
        <begin position="21"/>
        <end position="43"/>
    </location>
</feature>